<accession>A0A2J0Q7K2</accession>
<gene>
    <name evidence="1" type="ORF">COV29_02185</name>
</gene>
<dbReference type="Gene3D" id="3.40.50.11110">
    <property type="entry name" value="Sialyltransferase, C-terminal GT-B Rossman nucleotide-binding domain"/>
    <property type="match status" value="1"/>
</dbReference>
<evidence type="ECO:0000313" key="2">
    <source>
        <dbReference type="Proteomes" id="UP000228496"/>
    </source>
</evidence>
<sequence>MKINLPPGVNTDKKNIFNISIPYYLLQQFGDDLQKKQQSKDLVMFWGVTFKNLPSIYSGEEEIIKKTNLCLDYIRKQYPGYKLVYKAHPHETDEASLLDLRGFNVLKEKTVAEFVIMKNYDRIKHIFSTASSASMTAHKMGIDAHIFLPVIESAYTIEKRKGLWRYFEGMPKEFFISDLKNEVKASRAHISNQLDSVFSEKFLDVLSKYAGTAWFIVGDPGLLPNIIVLARAIKKISLQHKVGLIIEKHHRWDVMDIKEVGDYFDCLLEYPRWFYSLKPARIYGRIRTALNIKKAPIKPGDIIIGFNFTSFTENCFLSYFKNNFKIAFIKKEVLEFNYGPKEDSFFKKYFTRKGVTFNSKIIEPLLGLNRVIFYEDPVRVSNFDRYLKPINDIYDQVYVH</sequence>
<proteinExistence type="predicted"/>
<reference evidence="1 2" key="1">
    <citation type="submission" date="2017-09" db="EMBL/GenBank/DDBJ databases">
        <title>Depth-based differentiation of microbial function through sediment-hosted aquifers and enrichment of novel symbionts in the deep terrestrial subsurface.</title>
        <authorList>
            <person name="Probst A.J."/>
            <person name="Ladd B."/>
            <person name="Jarett J.K."/>
            <person name="Geller-Mcgrath D.E."/>
            <person name="Sieber C.M."/>
            <person name="Emerson J.B."/>
            <person name="Anantharaman K."/>
            <person name="Thomas B.C."/>
            <person name="Malmstrom R."/>
            <person name="Stieglmeier M."/>
            <person name="Klingl A."/>
            <person name="Woyke T."/>
            <person name="Ryan C.M."/>
            <person name="Banfield J.F."/>
        </authorList>
    </citation>
    <scope>NUCLEOTIDE SEQUENCE [LARGE SCALE GENOMIC DNA]</scope>
    <source>
        <strain evidence="1">CG10_big_fil_rev_8_21_14_0_10_36_16</strain>
    </source>
</reference>
<name>A0A2J0Q7K2_9BACT</name>
<protein>
    <submittedName>
        <fullName evidence="1">Uncharacterized protein</fullName>
    </submittedName>
</protein>
<dbReference type="Proteomes" id="UP000228496">
    <property type="component" value="Unassembled WGS sequence"/>
</dbReference>
<dbReference type="AlphaFoldDB" id="A0A2J0Q7K2"/>
<comment type="caution">
    <text evidence="1">The sequence shown here is derived from an EMBL/GenBank/DDBJ whole genome shotgun (WGS) entry which is preliminary data.</text>
</comment>
<organism evidence="1 2">
    <name type="scientific">Candidatus Yanofskybacteria bacterium CG10_big_fil_rev_8_21_14_0_10_36_16</name>
    <dbReference type="NCBI Taxonomy" id="1975096"/>
    <lineage>
        <taxon>Bacteria</taxon>
        <taxon>Candidatus Yanofskyibacteriota</taxon>
    </lineage>
</organism>
<evidence type="ECO:0000313" key="1">
    <source>
        <dbReference type="EMBL" id="PJE51060.1"/>
    </source>
</evidence>
<dbReference type="EMBL" id="PCXQ01000004">
    <property type="protein sequence ID" value="PJE51060.1"/>
    <property type="molecule type" value="Genomic_DNA"/>
</dbReference>